<evidence type="ECO:0000313" key="7">
    <source>
        <dbReference type="Proteomes" id="UP000033562"/>
    </source>
</evidence>
<dbReference type="PANTHER" id="PTHR45138">
    <property type="entry name" value="REGULATORY COMPONENTS OF SENSORY TRANSDUCTION SYSTEM"/>
    <property type="match status" value="1"/>
</dbReference>
<keyword evidence="6" id="KW-0808">Transferase</keyword>
<dbReference type="InterPro" id="IPR000160">
    <property type="entry name" value="GGDEF_dom"/>
</dbReference>
<dbReference type="InterPro" id="IPR001789">
    <property type="entry name" value="Sig_transdc_resp-reg_receiver"/>
</dbReference>
<dbReference type="GO" id="GO:0005886">
    <property type="term" value="C:plasma membrane"/>
    <property type="evidence" value="ECO:0007669"/>
    <property type="project" value="TreeGrafter"/>
</dbReference>
<dbReference type="Gene3D" id="3.30.70.270">
    <property type="match status" value="1"/>
</dbReference>
<dbReference type="Proteomes" id="UP000033562">
    <property type="component" value="Unassembled WGS sequence"/>
</dbReference>
<dbReference type="EMBL" id="LANX01000001">
    <property type="protein sequence ID" value="KJV68715.1"/>
    <property type="molecule type" value="Genomic_DNA"/>
</dbReference>
<reference evidence="6 7" key="1">
    <citation type="submission" date="2015-02" db="EMBL/GenBank/DDBJ databases">
        <title>Genome Sequencing of Rickettsiales.</title>
        <authorList>
            <person name="Daugherty S.C."/>
            <person name="Su Q."/>
            <person name="Abolude K."/>
            <person name="Beier-Sexton M."/>
            <person name="Carlyon J.A."/>
            <person name="Carter R."/>
            <person name="Day N.P."/>
            <person name="Dumler S.J."/>
            <person name="Dyachenko V."/>
            <person name="Godinez A."/>
            <person name="Kurtti T.J."/>
            <person name="Lichay M."/>
            <person name="Mullins K.E."/>
            <person name="Ott S."/>
            <person name="Pappas-Brown V."/>
            <person name="Paris D.H."/>
            <person name="Patel P."/>
            <person name="Richards A.L."/>
            <person name="Sadzewicz L."/>
            <person name="Sears K."/>
            <person name="Seidman D."/>
            <person name="Sengamalay N."/>
            <person name="Stenos J."/>
            <person name="Tallon L.J."/>
            <person name="Vincent G."/>
            <person name="Fraser C.M."/>
            <person name="Munderloh U."/>
            <person name="Dunning-Hotopp J.C."/>
        </authorList>
    </citation>
    <scope>NUCLEOTIDE SEQUENCE [LARGE SCALE GENOMIC DNA]</scope>
    <source>
        <strain evidence="6 7">RAC413</strain>
    </source>
</reference>
<keyword evidence="3" id="KW-0597">Phosphoprotein</keyword>
<feature type="domain" description="Response regulatory" evidence="4">
    <location>
        <begin position="158"/>
        <end position="274"/>
    </location>
</feature>
<dbReference type="OrthoDB" id="9812260at2"/>
<keyword evidence="6" id="KW-0548">Nucleotidyltransferase</keyword>
<dbReference type="SUPFAM" id="SSF55073">
    <property type="entry name" value="Nucleotide cyclase"/>
    <property type="match status" value="1"/>
</dbReference>
<dbReference type="GO" id="GO:0000160">
    <property type="term" value="P:phosphorelay signal transduction system"/>
    <property type="evidence" value="ECO:0007669"/>
    <property type="project" value="InterPro"/>
</dbReference>
<feature type="modified residue" description="4-aspartylphosphate" evidence="3">
    <location>
        <position position="53"/>
    </location>
</feature>
<dbReference type="GO" id="GO:1902201">
    <property type="term" value="P:negative regulation of bacterial-type flagellum-dependent cell motility"/>
    <property type="evidence" value="ECO:0007669"/>
    <property type="project" value="TreeGrafter"/>
</dbReference>
<dbReference type="PROSITE" id="PS50110">
    <property type="entry name" value="RESPONSE_REGULATORY"/>
    <property type="match status" value="2"/>
</dbReference>
<dbReference type="SMART" id="SM00267">
    <property type="entry name" value="GGDEF"/>
    <property type="match status" value="1"/>
</dbReference>
<evidence type="ECO:0000256" key="1">
    <source>
        <dbReference type="ARBA" id="ARBA00012528"/>
    </source>
</evidence>
<dbReference type="CDD" id="cd01949">
    <property type="entry name" value="GGDEF"/>
    <property type="match status" value="1"/>
</dbReference>
<dbReference type="SUPFAM" id="SSF52172">
    <property type="entry name" value="CheY-like"/>
    <property type="match status" value="2"/>
</dbReference>
<organism evidence="6 7">
    <name type="scientific">Candidatus Neoehrlichia procyonis str. RAC413</name>
    <dbReference type="NCBI Taxonomy" id="1359163"/>
    <lineage>
        <taxon>Bacteria</taxon>
        <taxon>Pseudomonadati</taxon>
        <taxon>Pseudomonadota</taxon>
        <taxon>Alphaproteobacteria</taxon>
        <taxon>Rickettsiales</taxon>
        <taxon>Anaplasmataceae</taxon>
        <taxon>Candidatus Neoehrlichia</taxon>
    </lineage>
</organism>
<dbReference type="InterPro" id="IPR043128">
    <property type="entry name" value="Rev_trsase/Diguanyl_cyclase"/>
</dbReference>
<dbReference type="InterPro" id="IPR011006">
    <property type="entry name" value="CheY-like_superfamily"/>
</dbReference>
<dbReference type="FunFam" id="3.30.70.270:FF:000001">
    <property type="entry name" value="Diguanylate cyclase domain protein"/>
    <property type="match status" value="1"/>
</dbReference>
<evidence type="ECO:0000256" key="2">
    <source>
        <dbReference type="ARBA" id="ARBA00034247"/>
    </source>
</evidence>
<accession>A0A0F3NL07</accession>
<proteinExistence type="predicted"/>
<dbReference type="GO" id="GO:0052621">
    <property type="term" value="F:diguanylate cyclase activity"/>
    <property type="evidence" value="ECO:0007669"/>
    <property type="project" value="UniProtKB-EC"/>
</dbReference>
<dbReference type="GO" id="GO:0043709">
    <property type="term" value="P:cell adhesion involved in single-species biofilm formation"/>
    <property type="evidence" value="ECO:0007669"/>
    <property type="project" value="TreeGrafter"/>
</dbReference>
<dbReference type="STRING" id="1359163.NLO413_0076"/>
<evidence type="ECO:0000259" key="4">
    <source>
        <dbReference type="PROSITE" id="PS50110"/>
    </source>
</evidence>
<comment type="caution">
    <text evidence="6">The sequence shown here is derived from an EMBL/GenBank/DDBJ whole genome shotgun (WGS) entry which is preliminary data.</text>
</comment>
<protein>
    <recommendedName>
        <fullName evidence="1">diguanylate cyclase</fullName>
        <ecNumber evidence="1">2.7.7.65</ecNumber>
    </recommendedName>
</protein>
<dbReference type="InterPro" id="IPR029787">
    <property type="entry name" value="Nucleotide_cyclase"/>
</dbReference>
<dbReference type="SMART" id="SM00448">
    <property type="entry name" value="REC"/>
    <property type="match status" value="2"/>
</dbReference>
<comment type="catalytic activity">
    <reaction evidence="2">
        <text>2 GTP = 3',3'-c-di-GMP + 2 diphosphate</text>
        <dbReference type="Rhea" id="RHEA:24898"/>
        <dbReference type="ChEBI" id="CHEBI:33019"/>
        <dbReference type="ChEBI" id="CHEBI:37565"/>
        <dbReference type="ChEBI" id="CHEBI:58805"/>
        <dbReference type="EC" id="2.7.7.65"/>
    </reaction>
</comment>
<dbReference type="FunFam" id="3.40.50.2300:FF:000574">
    <property type="entry name" value="Response regulator PleD"/>
    <property type="match status" value="1"/>
</dbReference>
<dbReference type="Gene3D" id="3.40.50.2300">
    <property type="match status" value="2"/>
</dbReference>
<evidence type="ECO:0000256" key="3">
    <source>
        <dbReference type="PROSITE-ProRule" id="PRU00169"/>
    </source>
</evidence>
<evidence type="ECO:0000313" key="6">
    <source>
        <dbReference type="EMBL" id="KJV68715.1"/>
    </source>
</evidence>
<feature type="modified residue" description="4-aspartylphosphate" evidence="3">
    <location>
        <position position="207"/>
    </location>
</feature>
<dbReference type="EC" id="2.7.7.65" evidence="1"/>
<dbReference type="InterPro" id="IPR050469">
    <property type="entry name" value="Diguanylate_Cyclase"/>
</dbReference>
<dbReference type="Pfam" id="PF00072">
    <property type="entry name" value="Response_reg"/>
    <property type="match status" value="2"/>
</dbReference>
<sequence length="462" mass="52268">MTARILIVDDLIANVKLLQAKLTQEYYDVIVAMSGLEAIEIAEKKHPDLILLDVMMPDIDGYETCKRLKANPSTTYIPIVMITALDNTSENRVNGINAGADDFLTKPINDLALFARIRSLTRFKVLVDELRLRGKTSTEMNALDDNIMNYANQISNGKILIIDEDKVRTEYINVILQKSFQETVISHNTDQATNIANTSDYDLIIIDAQFSGDGLRLCSHFRNNNKTRYTPILTLFDESNDTHLITKAFDIGISDYITTPIDSNELIARVNIQIKRKRYQDALRNHLDNNVAMSIIDPLTGCYNRRYFDIHFQNIVNESIQKDKSLSLMIIDIDHFKEINDNLGHIVGDELLQQFKQRLESNIRVTDLLARFGGEEFVIILPDTNLKSAIEAAERLKNKIAEEPFNISTGSIFKTISIGISEISPNDTVKTLINTADQCLYIAKKSGRNKIACLSNNNIVLY</sequence>
<keyword evidence="7" id="KW-1185">Reference proteome</keyword>
<dbReference type="RefSeq" id="WP_045808583.1">
    <property type="nucleotide sequence ID" value="NZ_LANX01000001.1"/>
</dbReference>
<dbReference type="NCBIfam" id="TIGR00254">
    <property type="entry name" value="GGDEF"/>
    <property type="match status" value="1"/>
</dbReference>
<dbReference type="Pfam" id="PF00990">
    <property type="entry name" value="GGDEF"/>
    <property type="match status" value="1"/>
</dbReference>
<dbReference type="CDD" id="cd17538">
    <property type="entry name" value="REC_D1_PleD-like"/>
    <property type="match status" value="1"/>
</dbReference>
<name>A0A0F3NL07_9RICK</name>
<dbReference type="PROSITE" id="PS50887">
    <property type="entry name" value="GGDEF"/>
    <property type="match status" value="1"/>
</dbReference>
<feature type="domain" description="Response regulatory" evidence="4">
    <location>
        <begin position="4"/>
        <end position="121"/>
    </location>
</feature>
<feature type="domain" description="GGDEF" evidence="5">
    <location>
        <begin position="324"/>
        <end position="456"/>
    </location>
</feature>
<dbReference type="PATRIC" id="fig|1359163.3.peg.74"/>
<gene>
    <name evidence="6" type="primary">pleD</name>
    <name evidence="6" type="ORF">NLO413_0076</name>
</gene>
<dbReference type="AlphaFoldDB" id="A0A0F3NL07"/>
<dbReference type="PANTHER" id="PTHR45138:SF9">
    <property type="entry name" value="DIGUANYLATE CYCLASE DGCM-RELATED"/>
    <property type="match status" value="1"/>
</dbReference>
<dbReference type="NCBIfam" id="NF007135">
    <property type="entry name" value="PRK09581.1"/>
    <property type="match status" value="1"/>
</dbReference>
<evidence type="ECO:0000259" key="5">
    <source>
        <dbReference type="PROSITE" id="PS50887"/>
    </source>
</evidence>